<reference evidence="1" key="1">
    <citation type="submission" date="2019-03" db="EMBL/GenBank/DDBJ databases">
        <title>Single cell metagenomics reveals metabolic interactions within the superorganism composed of flagellate Streblomastix strix and complex community of Bacteroidetes bacteria on its surface.</title>
        <authorList>
            <person name="Treitli S.C."/>
            <person name="Kolisko M."/>
            <person name="Husnik F."/>
            <person name="Keeling P."/>
            <person name="Hampl V."/>
        </authorList>
    </citation>
    <scope>NUCLEOTIDE SEQUENCE</scope>
    <source>
        <strain evidence="1">STM</strain>
    </source>
</reference>
<dbReference type="NCBIfam" id="TIGR03187">
    <property type="entry name" value="DGQHR"/>
    <property type="match status" value="1"/>
</dbReference>
<dbReference type="AlphaFoldDB" id="A0A5J4RX62"/>
<sequence>MEVIGLKMNENNINTIRGRIVKQNSQEFIIGVFTIEQILKFTKYTERLIVSYDEDEQPIYNEQVQRKAENGRIQRIADFLINDPLAIFPTNIVLGIPYVSIEKQEIINSDIISDTQFIEIVLKEIVFEEIKKNDGDVFITIIDGQHRIRGIEIAIERLTEVINSLFSTIGRSDSPELQKNLKKEQKRLNDLKNIEFAVSFFIDPSLEYQAMIFSTINRTQKKVSQNLVNSLFGLDSHDTPQKTALEVTLALNSHLSSPFYKRINFYGGNYEKNQSPPLSQATMIRSIVNLISENSREAENDRFKERSELIRKSENIRKNLPFRYYYSKNQDNMISDILFYYFNAVKKTFKDPQENSYWELKNNNINNILQTTVGYEVLLKILCDILENFKSRVNVTLTNETFYSAYLDKAKEIIYSDREKYQFSTRGGRILYLEMSLKIFPESSLNDNRTNKLKELLKN</sequence>
<comment type="caution">
    <text evidence="1">The sequence shown here is derived from an EMBL/GenBank/DDBJ whole genome shotgun (WGS) entry which is preliminary data.</text>
</comment>
<evidence type="ECO:0000313" key="1">
    <source>
        <dbReference type="EMBL" id="KAA6338052.1"/>
    </source>
</evidence>
<dbReference type="EMBL" id="SNRY01000647">
    <property type="protein sequence ID" value="KAA6338052.1"/>
    <property type="molecule type" value="Genomic_DNA"/>
</dbReference>
<dbReference type="InterPro" id="IPR017601">
    <property type="entry name" value="DGQHR-contain_dom"/>
</dbReference>
<accession>A0A5J4RX62</accession>
<evidence type="ECO:0008006" key="2">
    <source>
        <dbReference type="Google" id="ProtNLM"/>
    </source>
</evidence>
<dbReference type="CDD" id="cd16413">
    <property type="entry name" value="DGQHR_domain"/>
    <property type="match status" value="1"/>
</dbReference>
<gene>
    <name evidence="1" type="ORF">EZS27_013912</name>
</gene>
<name>A0A5J4RX62_9ZZZZ</name>
<dbReference type="Pfam" id="PF14072">
    <property type="entry name" value="DndB"/>
    <property type="match status" value="1"/>
</dbReference>
<organism evidence="1">
    <name type="scientific">termite gut metagenome</name>
    <dbReference type="NCBI Taxonomy" id="433724"/>
    <lineage>
        <taxon>unclassified sequences</taxon>
        <taxon>metagenomes</taxon>
        <taxon>organismal metagenomes</taxon>
    </lineage>
</organism>
<dbReference type="InterPro" id="IPR017642">
    <property type="entry name" value="DNA_S_mod_DndB"/>
</dbReference>
<protein>
    <recommendedName>
        <fullName evidence="2">DGQHR domain-containing protein</fullName>
    </recommendedName>
</protein>
<proteinExistence type="predicted"/>